<feature type="compositionally biased region" description="Acidic residues" evidence="3">
    <location>
        <begin position="94"/>
        <end position="105"/>
    </location>
</feature>
<name>A0A815D4J0_ADIRI</name>
<evidence type="ECO:0000256" key="1">
    <source>
        <dbReference type="ARBA" id="ARBA00004123"/>
    </source>
</evidence>
<gene>
    <name evidence="5" type="ORF">XAT740_LOCUS28593</name>
</gene>
<dbReference type="PRINTS" id="PR00504">
    <property type="entry name" value="CHROMODOMAIN"/>
</dbReference>
<comment type="subcellular location">
    <subcellularLocation>
        <location evidence="1">Nucleus</location>
    </subcellularLocation>
</comment>
<dbReference type="Pfam" id="PF00385">
    <property type="entry name" value="Chromo"/>
    <property type="match status" value="1"/>
</dbReference>
<dbReference type="SUPFAM" id="SSF54160">
    <property type="entry name" value="Chromo domain-like"/>
    <property type="match status" value="1"/>
</dbReference>
<accession>A0A815D4J0</accession>
<dbReference type="PANTHER" id="PTHR22812">
    <property type="entry name" value="CHROMOBOX PROTEIN"/>
    <property type="match status" value="1"/>
</dbReference>
<dbReference type="GO" id="GO:0005634">
    <property type="term" value="C:nucleus"/>
    <property type="evidence" value="ECO:0007669"/>
    <property type="project" value="UniProtKB-SubCell"/>
</dbReference>
<evidence type="ECO:0000256" key="3">
    <source>
        <dbReference type="SAM" id="MobiDB-lite"/>
    </source>
</evidence>
<dbReference type="CDD" id="cd00024">
    <property type="entry name" value="CD_CSD"/>
    <property type="match status" value="1"/>
</dbReference>
<keyword evidence="2" id="KW-0539">Nucleus</keyword>
<dbReference type="InterPro" id="IPR051219">
    <property type="entry name" value="Heterochromatin_chromo-domain"/>
</dbReference>
<dbReference type="Proteomes" id="UP000663828">
    <property type="component" value="Unassembled WGS sequence"/>
</dbReference>
<feature type="compositionally biased region" description="Polar residues" evidence="3">
    <location>
        <begin position="61"/>
        <end position="75"/>
    </location>
</feature>
<dbReference type="InterPro" id="IPR023780">
    <property type="entry name" value="Chromo_domain"/>
</dbReference>
<organism evidence="5 6">
    <name type="scientific">Adineta ricciae</name>
    <name type="common">Rotifer</name>
    <dbReference type="NCBI Taxonomy" id="249248"/>
    <lineage>
        <taxon>Eukaryota</taxon>
        <taxon>Metazoa</taxon>
        <taxon>Spiralia</taxon>
        <taxon>Gnathifera</taxon>
        <taxon>Rotifera</taxon>
        <taxon>Eurotatoria</taxon>
        <taxon>Bdelloidea</taxon>
        <taxon>Adinetida</taxon>
        <taxon>Adinetidae</taxon>
        <taxon>Adineta</taxon>
    </lineage>
</organism>
<evidence type="ECO:0000256" key="2">
    <source>
        <dbReference type="ARBA" id="ARBA00023242"/>
    </source>
</evidence>
<dbReference type="EMBL" id="CAJNOR010002449">
    <property type="protein sequence ID" value="CAF1295864.1"/>
    <property type="molecule type" value="Genomic_DNA"/>
</dbReference>
<sequence length="204" mass="23800">MPSSKQAAYDVEKILSKRTNNKGQVYYLIKWKGYSSKDNTWEPETNVDNCLNLIQEFESRQSMRPTRSTLSTSTKARQKHDNHSNSSSKRSLSVDEDTSEDEDDSDKDFITKARIQSRASNKKLRKCSSKTTDSVISVYKTDIDVLDIFKLDEILDVRRNSKDKSIEYEIQLKQKDKKSMWVNADRLKNDYSQEIIDFLQDKFV</sequence>
<evidence type="ECO:0000313" key="5">
    <source>
        <dbReference type="EMBL" id="CAF1295864.1"/>
    </source>
</evidence>
<dbReference type="Gene3D" id="2.40.50.40">
    <property type="match status" value="1"/>
</dbReference>
<feature type="region of interest" description="Disordered" evidence="3">
    <location>
        <begin position="61"/>
        <end position="105"/>
    </location>
</feature>
<dbReference type="AlphaFoldDB" id="A0A815D4J0"/>
<protein>
    <recommendedName>
        <fullName evidence="4">Chromo domain-containing protein</fullName>
    </recommendedName>
</protein>
<dbReference type="InterPro" id="IPR023779">
    <property type="entry name" value="Chromodomain_CS"/>
</dbReference>
<dbReference type="InterPro" id="IPR016197">
    <property type="entry name" value="Chromo-like_dom_sf"/>
</dbReference>
<feature type="domain" description="Chromo" evidence="4">
    <location>
        <begin position="9"/>
        <end position="69"/>
    </location>
</feature>
<proteinExistence type="predicted"/>
<evidence type="ECO:0000313" key="6">
    <source>
        <dbReference type="Proteomes" id="UP000663828"/>
    </source>
</evidence>
<dbReference type="PROSITE" id="PS50013">
    <property type="entry name" value="CHROMO_2"/>
    <property type="match status" value="1"/>
</dbReference>
<reference evidence="5" key="1">
    <citation type="submission" date="2021-02" db="EMBL/GenBank/DDBJ databases">
        <authorList>
            <person name="Nowell W R."/>
        </authorList>
    </citation>
    <scope>NUCLEOTIDE SEQUENCE</scope>
</reference>
<dbReference type="SMART" id="SM00298">
    <property type="entry name" value="CHROMO"/>
    <property type="match status" value="2"/>
</dbReference>
<keyword evidence="6" id="KW-1185">Reference proteome</keyword>
<dbReference type="InterPro" id="IPR017984">
    <property type="entry name" value="Chromo_dom_subgr"/>
</dbReference>
<comment type="caution">
    <text evidence="5">The sequence shown here is derived from an EMBL/GenBank/DDBJ whole genome shotgun (WGS) entry which is preliminary data.</text>
</comment>
<evidence type="ECO:0000259" key="4">
    <source>
        <dbReference type="PROSITE" id="PS50013"/>
    </source>
</evidence>
<dbReference type="PROSITE" id="PS00598">
    <property type="entry name" value="CHROMO_1"/>
    <property type="match status" value="1"/>
</dbReference>
<dbReference type="InterPro" id="IPR000953">
    <property type="entry name" value="Chromo/chromo_shadow_dom"/>
</dbReference>